<dbReference type="Pfam" id="PF03968">
    <property type="entry name" value="LptD_N"/>
    <property type="match status" value="1"/>
</dbReference>
<dbReference type="InterPro" id="IPR050218">
    <property type="entry name" value="LptD"/>
</dbReference>
<proteinExistence type="inferred from homology"/>
<keyword evidence="3 4" id="KW-0998">Cell outer membrane</keyword>
<dbReference type="GO" id="GO:0043165">
    <property type="term" value="P:Gram-negative-bacterium-type cell outer membrane assembly"/>
    <property type="evidence" value="ECO:0007669"/>
    <property type="project" value="UniProtKB-UniRule"/>
</dbReference>
<gene>
    <name evidence="4" type="primary">lptD</name>
    <name evidence="7" type="ORF">GXW79_08800</name>
</gene>
<comment type="caution">
    <text evidence="7">The sequence shown here is derived from an EMBL/GenBank/DDBJ whole genome shotgun (WGS) entry which is preliminary data.</text>
</comment>
<feature type="domain" description="Organic solvent tolerance-like N-terminal" evidence="5">
    <location>
        <begin position="20"/>
        <end position="92"/>
    </location>
</feature>
<dbReference type="GO" id="GO:1990351">
    <property type="term" value="C:transporter complex"/>
    <property type="evidence" value="ECO:0007669"/>
    <property type="project" value="TreeGrafter"/>
</dbReference>
<dbReference type="AlphaFoldDB" id="A0AAF1K2I9"/>
<keyword evidence="1 4" id="KW-0732">Signal</keyword>
<comment type="caution">
    <text evidence="4">Lacks conserved residue(s) required for the propagation of feature annotation.</text>
</comment>
<accession>A0AAF1K2I9</accession>
<sequence>MPGLSRSGAGTPSNAPVTFTADEVEYDRDRALVTARGRVEAFQGERILRADEFTYDRNSGVATARGNVQLLEADGQVVFAESAVLSNRMRDGVIDGLRALLAQNGRMAATGARRTNGEIIDLARVSYSSCNTCERDPLEPPLWQLRARVATWDQPARQIRYRDARLEFAGVPLLYSPYFQHPDGSAPRQSGFLSPTFGVTRYLGAFAEIPYYWAINDSEDVKIAPIISSRQAPNLGAEYRRRFNTGQIAVNASVGYQVREESGSGTGFAGHIFARGRFSIDETYRTGFDLNRATSETYLRTWRYEPRRVLTSSAFVEGFWGQEGYARIDGRAYQGLRSTDDVSSIPFVLPNIYADYTARDGIGGTWTIDTSDFAVFRGTGTDTRRGATRLRYALPYTETTTGSLFTLRAQGDLAIYSFDKLDEAPNLVTTGSASGNSTQQNIRVGLDWRLPLVRDAGIYGSQLIEPRVQFVTGPVTGLQARVPNEDSIDYEFTDATLFELNRFGGRDRQEGGSRVDAALRAAWFFPNGGQIEALAGRSYRLNTDGGPFYAGSGLENRESDWVGRLRLSPVPWLTVLGRARADGETGERRLVDTSATVSYGTGSFTAGYLYSTAVPYITPVREREEVALTVSQRFGANYRASVGGRYDLGIHRAVLATASAAYEDECFVLEGRFVRRFAEDPATRNLYPGNTLFLIRLTLKTVGDFGFRAI</sequence>
<comment type="subcellular location">
    <subcellularLocation>
        <location evidence="4">Cell outer membrane</location>
    </subcellularLocation>
</comment>
<dbReference type="RefSeq" id="WP_211874014.1">
    <property type="nucleotide sequence ID" value="NZ_JAAEDH010000008.1"/>
</dbReference>
<dbReference type="InterPro" id="IPR007543">
    <property type="entry name" value="LptD_C"/>
</dbReference>
<dbReference type="PANTHER" id="PTHR30189">
    <property type="entry name" value="LPS-ASSEMBLY PROTEIN"/>
    <property type="match status" value="1"/>
</dbReference>
<evidence type="ECO:0000256" key="4">
    <source>
        <dbReference type="HAMAP-Rule" id="MF_01411"/>
    </source>
</evidence>
<dbReference type="InterPro" id="IPR020889">
    <property type="entry name" value="LipoPS_assembly_LptD"/>
</dbReference>
<dbReference type="PANTHER" id="PTHR30189:SF1">
    <property type="entry name" value="LPS-ASSEMBLY PROTEIN LPTD"/>
    <property type="match status" value="1"/>
</dbReference>
<dbReference type="HAMAP" id="MF_01411">
    <property type="entry name" value="LPS_assembly_LptD"/>
    <property type="match status" value="1"/>
</dbReference>
<evidence type="ECO:0000256" key="1">
    <source>
        <dbReference type="ARBA" id="ARBA00022729"/>
    </source>
</evidence>
<keyword evidence="2 4" id="KW-0472">Membrane</keyword>
<evidence type="ECO:0000259" key="5">
    <source>
        <dbReference type="Pfam" id="PF03968"/>
    </source>
</evidence>
<dbReference type="GO" id="GO:0015920">
    <property type="term" value="P:lipopolysaccharide transport"/>
    <property type="evidence" value="ECO:0007669"/>
    <property type="project" value="InterPro"/>
</dbReference>
<protein>
    <recommendedName>
        <fullName evidence="4">LPS-assembly protein LptD</fullName>
    </recommendedName>
</protein>
<evidence type="ECO:0000259" key="6">
    <source>
        <dbReference type="Pfam" id="PF04453"/>
    </source>
</evidence>
<feature type="domain" description="LptD C-terminal" evidence="6">
    <location>
        <begin position="270"/>
        <end position="621"/>
    </location>
</feature>
<name>A0AAF1K2I9_9PROT</name>
<evidence type="ECO:0000313" key="8">
    <source>
        <dbReference type="Proteomes" id="UP001196068"/>
    </source>
</evidence>
<reference evidence="7" key="2">
    <citation type="journal article" date="2021" name="Syst. Appl. Microbiol.">
        <title>Roseomonas hellenica sp. nov., isolated from roots of wild-growing Alkanna tinctoria.</title>
        <authorList>
            <person name="Rat A."/>
            <person name="Naranjo H.D."/>
            <person name="Lebbe L."/>
            <person name="Cnockaert M."/>
            <person name="Krigas N."/>
            <person name="Grigoriadou K."/>
            <person name="Maloupa E."/>
            <person name="Willems A."/>
        </authorList>
    </citation>
    <scope>NUCLEOTIDE SEQUENCE</scope>
    <source>
        <strain evidence="7">LMG 28251</strain>
    </source>
</reference>
<evidence type="ECO:0000256" key="3">
    <source>
        <dbReference type="ARBA" id="ARBA00023237"/>
    </source>
</evidence>
<dbReference type="Proteomes" id="UP001196068">
    <property type="component" value="Unassembled WGS sequence"/>
</dbReference>
<dbReference type="GO" id="GO:0009279">
    <property type="term" value="C:cell outer membrane"/>
    <property type="evidence" value="ECO:0007669"/>
    <property type="project" value="UniProtKB-SubCell"/>
</dbReference>
<comment type="similarity">
    <text evidence="4">Belongs to the LptD family.</text>
</comment>
<evidence type="ECO:0000256" key="2">
    <source>
        <dbReference type="ARBA" id="ARBA00023136"/>
    </source>
</evidence>
<reference evidence="7" key="1">
    <citation type="submission" date="2020-01" db="EMBL/GenBank/DDBJ databases">
        <authorList>
            <person name="Rat A."/>
        </authorList>
    </citation>
    <scope>NUCLEOTIDE SEQUENCE</scope>
    <source>
        <strain evidence="7">LMG 28251</strain>
    </source>
</reference>
<keyword evidence="8" id="KW-1185">Reference proteome</keyword>
<evidence type="ECO:0000313" key="7">
    <source>
        <dbReference type="EMBL" id="MBR0655179.1"/>
    </source>
</evidence>
<dbReference type="Gene3D" id="2.60.450.10">
    <property type="entry name" value="Lipopolysaccharide (LPS) transport protein A like domain"/>
    <property type="match status" value="1"/>
</dbReference>
<comment type="subunit">
    <text evidence="4">Component of the lipopolysaccharide transport and assembly complex.</text>
</comment>
<dbReference type="Pfam" id="PF04453">
    <property type="entry name" value="LptD"/>
    <property type="match status" value="1"/>
</dbReference>
<organism evidence="7 8">
    <name type="scientific">Plastoroseomonas arctica</name>
    <dbReference type="NCBI Taxonomy" id="1509237"/>
    <lineage>
        <taxon>Bacteria</taxon>
        <taxon>Pseudomonadati</taxon>
        <taxon>Pseudomonadota</taxon>
        <taxon>Alphaproteobacteria</taxon>
        <taxon>Acetobacterales</taxon>
        <taxon>Acetobacteraceae</taxon>
        <taxon>Plastoroseomonas</taxon>
    </lineage>
</organism>
<dbReference type="InterPro" id="IPR005653">
    <property type="entry name" value="OstA-like_N"/>
</dbReference>
<comment type="function">
    <text evidence="4">Involved in the assembly of lipopolysaccharide (LPS) at the surface of the outer membrane.</text>
</comment>
<dbReference type="EMBL" id="JAAEDH010000008">
    <property type="protein sequence ID" value="MBR0655179.1"/>
    <property type="molecule type" value="Genomic_DNA"/>
</dbReference>